<dbReference type="InterPro" id="IPR028082">
    <property type="entry name" value="Peripla_BP_I"/>
</dbReference>
<dbReference type="RefSeq" id="WP_024504919.1">
    <property type="nucleotide sequence ID" value="NZ_CP088147.1"/>
</dbReference>
<dbReference type="InterPro" id="IPR013459">
    <property type="entry name" value="RhaS"/>
</dbReference>
<comment type="subcellular location">
    <subcellularLocation>
        <location evidence="1">Periplasm</location>
    </subcellularLocation>
</comment>
<accession>A0AB38TIT1</accession>
<dbReference type="NCBIfam" id="TIGR02637">
    <property type="entry name" value="RhaS"/>
    <property type="match status" value="1"/>
</dbReference>
<dbReference type="Gene3D" id="3.40.50.2300">
    <property type="match status" value="2"/>
</dbReference>
<dbReference type="InterPro" id="IPR006311">
    <property type="entry name" value="TAT_signal"/>
</dbReference>
<comment type="similarity">
    <text evidence="2">Belongs to the bacterial solute-binding protein 2 family.</text>
</comment>
<gene>
    <name evidence="4" type="primary">rhaS</name>
    <name evidence="4" type="ORF">LRP29_14125</name>
</gene>
<dbReference type="PANTHER" id="PTHR30036">
    <property type="entry name" value="D-XYLOSE-BINDING PERIPLASMIC PROTEIN"/>
    <property type="match status" value="1"/>
</dbReference>
<evidence type="ECO:0000256" key="1">
    <source>
        <dbReference type="ARBA" id="ARBA00004418"/>
    </source>
</evidence>
<organism evidence="4 5">
    <name type="scientific">Mesorhizobium ciceri</name>
    <dbReference type="NCBI Taxonomy" id="39645"/>
    <lineage>
        <taxon>Bacteria</taxon>
        <taxon>Pseudomonadati</taxon>
        <taxon>Pseudomonadota</taxon>
        <taxon>Alphaproteobacteria</taxon>
        <taxon>Hyphomicrobiales</taxon>
        <taxon>Phyllobacteriaceae</taxon>
        <taxon>Mesorhizobium</taxon>
    </lineage>
</organism>
<keyword evidence="5" id="KW-1185">Reference proteome</keyword>
<dbReference type="GO" id="GO:0030288">
    <property type="term" value="C:outer membrane-bounded periplasmic space"/>
    <property type="evidence" value="ECO:0007669"/>
    <property type="project" value="TreeGrafter"/>
</dbReference>
<dbReference type="GO" id="GO:0015762">
    <property type="term" value="P:rhamnose transmembrane transport"/>
    <property type="evidence" value="ECO:0007669"/>
    <property type="project" value="InterPro"/>
</dbReference>
<feature type="domain" description="Periplasmic binding protein" evidence="3">
    <location>
        <begin position="37"/>
        <end position="295"/>
    </location>
</feature>
<protein>
    <submittedName>
        <fullName evidence="4">Rhamnose ABC transporter substrate-binding protein</fullName>
    </submittedName>
</protein>
<evidence type="ECO:0000259" key="3">
    <source>
        <dbReference type="Pfam" id="PF13407"/>
    </source>
</evidence>
<evidence type="ECO:0000313" key="5">
    <source>
        <dbReference type="Proteomes" id="UP001060070"/>
    </source>
</evidence>
<reference evidence="4 5" key="1">
    <citation type="journal article" date="2022" name="Microbiol. Resour. Announc.">
        <title>Complete Genome Sequence of Mesorhizobium ciceri Strain R30, a Rhizobium Used as a Commercial Inoculant for Chickpea in Argentina.</title>
        <authorList>
            <person name="Foresto E."/>
            <person name="Revale S."/>
            <person name="Primo E."/>
            <person name="Nievas F."/>
            <person name="Carezzano E."/>
            <person name="Puente M."/>
            <person name="Alzari P."/>
            <person name="Mart M."/>
            <person name="Ben-Assaya M."/>
            <person name="Mornico D."/>
            <person name="Santoro M."/>
            <person name="Mart F."/>
            <person name="Giordano W."/>
            <person name="Bogino P."/>
        </authorList>
    </citation>
    <scope>NUCLEOTIDE SEQUENCE [LARGE SCALE GENOMIC DNA]</scope>
    <source>
        <strain evidence="4 5">R30</strain>
    </source>
</reference>
<dbReference type="EMBL" id="CP088147">
    <property type="protein sequence ID" value="UTU54454.1"/>
    <property type="molecule type" value="Genomic_DNA"/>
</dbReference>
<dbReference type="Pfam" id="PF13407">
    <property type="entry name" value="Peripla_BP_4"/>
    <property type="match status" value="1"/>
</dbReference>
<dbReference type="PROSITE" id="PS51318">
    <property type="entry name" value="TAT"/>
    <property type="match status" value="1"/>
</dbReference>
<dbReference type="GO" id="GO:0030246">
    <property type="term" value="F:carbohydrate binding"/>
    <property type="evidence" value="ECO:0007669"/>
    <property type="project" value="TreeGrafter"/>
</dbReference>
<dbReference type="Proteomes" id="UP001060070">
    <property type="component" value="Chromosome"/>
</dbReference>
<sequence>MNPDRRRLLKLVSGAALAGVTSTAPLRPAFAQQKLRIGLVVKVMGISYFDVTRDGGQQAADELGNVELVYTGPTAATVEQQIAVIDALVAQKIDALVISANDATALIPTGKKAMQRGIKVISFDSAIAPEGRIMHVNAPHDDLIGANDVRMISKTLGGEGEVAILSATSQATNQNLWIEKMKEEWQKEKYAKLKLVGVVYGDDAADKSYREAQGLIKAYPNLRAIISPTAVGIVSACRAVTDAGQLGKIFVTGHGLPSEMKPNVLSGVTDTFQLWSPADLGYAAVMYAGMLARGQTDGAANSTTKIGRLGDMTVEADGSAYLKDLLVFDKSNIEEWATKF</sequence>
<dbReference type="PANTHER" id="PTHR30036:SF8">
    <property type="entry name" value="ABC-TYPE SUGAR TRANSPORT SYSTEM PERIPLASMIC COMPONENT-LIKE PROTEIN"/>
    <property type="match status" value="1"/>
</dbReference>
<dbReference type="InterPro" id="IPR025997">
    <property type="entry name" value="SBP_2_dom"/>
</dbReference>
<dbReference type="AlphaFoldDB" id="A0AB38TIT1"/>
<name>A0AB38TIT1_9HYPH</name>
<dbReference type="InterPro" id="IPR050555">
    <property type="entry name" value="Bact_Solute-Bind_Prot2"/>
</dbReference>
<dbReference type="SUPFAM" id="SSF53822">
    <property type="entry name" value="Periplasmic binding protein-like I"/>
    <property type="match status" value="1"/>
</dbReference>
<evidence type="ECO:0000313" key="4">
    <source>
        <dbReference type="EMBL" id="UTU54454.1"/>
    </source>
</evidence>
<proteinExistence type="inferred from homology"/>
<evidence type="ECO:0000256" key="2">
    <source>
        <dbReference type="ARBA" id="ARBA00007639"/>
    </source>
</evidence>